<dbReference type="SUPFAM" id="SSF56219">
    <property type="entry name" value="DNase I-like"/>
    <property type="match status" value="1"/>
</dbReference>
<dbReference type="Proteomes" id="UP000663881">
    <property type="component" value="Unassembled WGS sequence"/>
</dbReference>
<keyword evidence="1" id="KW-1133">Transmembrane helix</keyword>
<comment type="caution">
    <text evidence="2">The sequence shown here is derived from an EMBL/GenBank/DDBJ whole genome shotgun (WGS) entry which is preliminary data.</text>
</comment>
<dbReference type="Gene3D" id="3.60.10.10">
    <property type="entry name" value="Endonuclease/exonuclease/phosphatase"/>
    <property type="match status" value="1"/>
</dbReference>
<dbReference type="InterPro" id="IPR036691">
    <property type="entry name" value="Endo/exonu/phosph_ase_sf"/>
</dbReference>
<proteinExistence type="predicted"/>
<evidence type="ECO:0000313" key="2">
    <source>
        <dbReference type="EMBL" id="CAF4342848.1"/>
    </source>
</evidence>
<sequence>MLFIIFSLIIIAVLIGFLFIFPRYTEEDDLAILKKYQSIKEGLLSVMTFNIRFDGPERDPNNHFTKRIFRLTETIKKWEPSILSVQEPFADQLRQWHSHLPKHYQYIGYQPDDADSNLVHPLSHMYFQVAILYNNHVLTLLEQDYIWLSKSPRIVGSKDWDSHGARTLNIARFKFNNDD</sequence>
<dbReference type="AlphaFoldDB" id="A0A820KJQ3"/>
<evidence type="ECO:0000256" key="1">
    <source>
        <dbReference type="SAM" id="Phobius"/>
    </source>
</evidence>
<gene>
    <name evidence="2" type="ORF">OKA104_LOCUS48380</name>
</gene>
<feature type="non-terminal residue" evidence="2">
    <location>
        <position position="179"/>
    </location>
</feature>
<evidence type="ECO:0008006" key="4">
    <source>
        <dbReference type="Google" id="ProtNLM"/>
    </source>
</evidence>
<organism evidence="2 3">
    <name type="scientific">Adineta steineri</name>
    <dbReference type="NCBI Taxonomy" id="433720"/>
    <lineage>
        <taxon>Eukaryota</taxon>
        <taxon>Metazoa</taxon>
        <taxon>Spiralia</taxon>
        <taxon>Gnathifera</taxon>
        <taxon>Rotifera</taxon>
        <taxon>Eurotatoria</taxon>
        <taxon>Bdelloidea</taxon>
        <taxon>Adinetida</taxon>
        <taxon>Adinetidae</taxon>
        <taxon>Adineta</taxon>
    </lineage>
</organism>
<name>A0A820KJQ3_9BILA</name>
<accession>A0A820KJQ3</accession>
<reference evidence="2" key="1">
    <citation type="submission" date="2021-02" db="EMBL/GenBank/DDBJ databases">
        <authorList>
            <person name="Nowell W R."/>
        </authorList>
    </citation>
    <scope>NUCLEOTIDE SEQUENCE</scope>
</reference>
<dbReference type="EMBL" id="CAJOAY010020796">
    <property type="protein sequence ID" value="CAF4342848.1"/>
    <property type="molecule type" value="Genomic_DNA"/>
</dbReference>
<protein>
    <recommendedName>
        <fullName evidence="4">Endonuclease/exonuclease/phosphatase domain-containing protein</fullName>
    </recommendedName>
</protein>
<evidence type="ECO:0000313" key="3">
    <source>
        <dbReference type="Proteomes" id="UP000663881"/>
    </source>
</evidence>
<keyword evidence="1" id="KW-0472">Membrane</keyword>
<feature type="transmembrane region" description="Helical" evidence="1">
    <location>
        <begin position="6"/>
        <end position="25"/>
    </location>
</feature>
<keyword evidence="1" id="KW-0812">Transmembrane</keyword>